<evidence type="ECO:0000313" key="1">
    <source>
        <dbReference type="EMBL" id="KAJ6973857.1"/>
    </source>
</evidence>
<dbReference type="Proteomes" id="UP001164929">
    <property type="component" value="Chromosome 14"/>
</dbReference>
<dbReference type="EMBL" id="JAQIZT010000014">
    <property type="protein sequence ID" value="KAJ6973857.1"/>
    <property type="molecule type" value="Genomic_DNA"/>
</dbReference>
<protein>
    <submittedName>
        <fullName evidence="1">Uncharacterized protein</fullName>
    </submittedName>
</protein>
<organism evidence="1 2">
    <name type="scientific">Populus alba x Populus x berolinensis</name>
    <dbReference type="NCBI Taxonomy" id="444605"/>
    <lineage>
        <taxon>Eukaryota</taxon>
        <taxon>Viridiplantae</taxon>
        <taxon>Streptophyta</taxon>
        <taxon>Embryophyta</taxon>
        <taxon>Tracheophyta</taxon>
        <taxon>Spermatophyta</taxon>
        <taxon>Magnoliopsida</taxon>
        <taxon>eudicotyledons</taxon>
        <taxon>Gunneridae</taxon>
        <taxon>Pentapetalae</taxon>
        <taxon>rosids</taxon>
        <taxon>fabids</taxon>
        <taxon>Malpighiales</taxon>
        <taxon>Salicaceae</taxon>
        <taxon>Saliceae</taxon>
        <taxon>Populus</taxon>
    </lineage>
</organism>
<keyword evidence="2" id="KW-1185">Reference proteome</keyword>
<evidence type="ECO:0000313" key="2">
    <source>
        <dbReference type="Proteomes" id="UP001164929"/>
    </source>
</evidence>
<sequence>MEQFGGLCSSGSSQCFWGRMKLVTLQQGHCKMRRGGLSFPDSSFGKMETDIEMCTGRLVHVSFTHTSIVMGKAFEKFCDYTQALIHLLLYILKLAFLFIRRLNFVFTPLITTVVITEVAVDGNEV</sequence>
<proteinExistence type="predicted"/>
<reference evidence="1" key="1">
    <citation type="journal article" date="2023" name="Mol. Ecol. Resour.">
        <title>Chromosome-level genome assembly of a triploid poplar Populus alba 'Berolinensis'.</title>
        <authorList>
            <person name="Chen S."/>
            <person name="Yu Y."/>
            <person name="Wang X."/>
            <person name="Wang S."/>
            <person name="Zhang T."/>
            <person name="Zhou Y."/>
            <person name="He R."/>
            <person name="Meng N."/>
            <person name="Wang Y."/>
            <person name="Liu W."/>
            <person name="Liu Z."/>
            <person name="Liu J."/>
            <person name="Guo Q."/>
            <person name="Huang H."/>
            <person name="Sederoff R.R."/>
            <person name="Wang G."/>
            <person name="Qu G."/>
            <person name="Chen S."/>
        </authorList>
    </citation>
    <scope>NUCLEOTIDE SEQUENCE</scope>
    <source>
        <strain evidence="1">SC-2020</strain>
    </source>
</reference>
<accession>A0AAD6LVE2</accession>
<gene>
    <name evidence="1" type="ORF">NC653_034009</name>
</gene>
<comment type="caution">
    <text evidence="1">The sequence shown here is derived from an EMBL/GenBank/DDBJ whole genome shotgun (WGS) entry which is preliminary data.</text>
</comment>
<dbReference type="AlphaFoldDB" id="A0AAD6LVE2"/>
<name>A0AAD6LVE2_9ROSI</name>